<evidence type="ECO:0000259" key="8">
    <source>
        <dbReference type="Pfam" id="PF03176"/>
    </source>
</evidence>
<dbReference type="PANTHER" id="PTHR33406">
    <property type="entry name" value="MEMBRANE PROTEIN MJ1562-RELATED"/>
    <property type="match status" value="1"/>
</dbReference>
<feature type="transmembrane region" description="Helical" evidence="7">
    <location>
        <begin position="692"/>
        <end position="710"/>
    </location>
</feature>
<feature type="transmembrane region" description="Helical" evidence="7">
    <location>
        <begin position="419"/>
        <end position="439"/>
    </location>
</feature>
<evidence type="ECO:0000256" key="1">
    <source>
        <dbReference type="ARBA" id="ARBA00004651"/>
    </source>
</evidence>
<feature type="transmembrane region" description="Helical" evidence="7">
    <location>
        <begin position="235"/>
        <end position="264"/>
    </location>
</feature>
<dbReference type="PANTHER" id="PTHR33406:SF11">
    <property type="entry name" value="MEMBRANE PROTEIN SCO6666-RELATED"/>
    <property type="match status" value="1"/>
</dbReference>
<keyword evidence="10" id="KW-1185">Reference proteome</keyword>
<dbReference type="OrthoDB" id="7051771at2"/>
<feature type="transmembrane region" description="Helical" evidence="7">
    <location>
        <begin position="326"/>
        <end position="351"/>
    </location>
</feature>
<proteinExistence type="inferred from homology"/>
<evidence type="ECO:0000256" key="3">
    <source>
        <dbReference type="ARBA" id="ARBA00022475"/>
    </source>
</evidence>
<dbReference type="EMBL" id="RJSF01000040">
    <property type="protein sequence ID" value="RNM14061.1"/>
    <property type="molecule type" value="Genomic_DNA"/>
</dbReference>
<protein>
    <submittedName>
        <fullName evidence="9">MMPL family transporter</fullName>
    </submittedName>
</protein>
<organism evidence="9 10">
    <name type="scientific">Nocardioides pocheonensis</name>
    <dbReference type="NCBI Taxonomy" id="661485"/>
    <lineage>
        <taxon>Bacteria</taxon>
        <taxon>Bacillati</taxon>
        <taxon>Actinomycetota</taxon>
        <taxon>Actinomycetes</taxon>
        <taxon>Propionibacteriales</taxon>
        <taxon>Nocardioidaceae</taxon>
        <taxon>Nocardioides</taxon>
    </lineage>
</organism>
<keyword evidence="4 7" id="KW-0812">Transmembrane</keyword>
<feature type="transmembrane region" description="Helical" evidence="7">
    <location>
        <begin position="284"/>
        <end position="305"/>
    </location>
</feature>
<comment type="subcellular location">
    <subcellularLocation>
        <location evidence="1">Cell membrane</location>
        <topology evidence="1">Multi-pass membrane protein</topology>
    </subcellularLocation>
</comment>
<feature type="domain" description="Membrane transport protein MMPL" evidence="8">
    <location>
        <begin position="101"/>
        <end position="419"/>
    </location>
</feature>
<feature type="transmembrane region" description="Helical" evidence="7">
    <location>
        <begin position="717"/>
        <end position="737"/>
    </location>
</feature>
<dbReference type="SUPFAM" id="SSF82866">
    <property type="entry name" value="Multidrug efflux transporter AcrB transmembrane domain"/>
    <property type="match status" value="2"/>
</dbReference>
<dbReference type="InterPro" id="IPR050545">
    <property type="entry name" value="Mycobact_MmpL"/>
</dbReference>
<gene>
    <name evidence="9" type="ORF">EFL26_14075</name>
</gene>
<keyword evidence="6 7" id="KW-0472">Membrane</keyword>
<dbReference type="Proteomes" id="UP000279994">
    <property type="component" value="Unassembled WGS sequence"/>
</dbReference>
<feature type="transmembrane region" description="Helical" evidence="7">
    <location>
        <begin position="357"/>
        <end position="381"/>
    </location>
</feature>
<dbReference type="Pfam" id="PF03176">
    <property type="entry name" value="MMPL"/>
    <property type="match status" value="2"/>
</dbReference>
<reference evidence="9 10" key="1">
    <citation type="submission" date="2018-11" db="EMBL/GenBank/DDBJ databases">
        <authorList>
            <person name="Li F."/>
        </authorList>
    </citation>
    <scope>NUCLEOTIDE SEQUENCE [LARGE SCALE GENOMIC DNA]</scope>
    <source>
        <strain evidence="9 10">Gsoil 818</strain>
    </source>
</reference>
<feature type="transmembrane region" description="Helical" evidence="7">
    <location>
        <begin position="579"/>
        <end position="600"/>
    </location>
</feature>
<evidence type="ECO:0000313" key="9">
    <source>
        <dbReference type="EMBL" id="RNM14061.1"/>
    </source>
</evidence>
<evidence type="ECO:0000256" key="7">
    <source>
        <dbReference type="SAM" id="Phobius"/>
    </source>
</evidence>
<evidence type="ECO:0000256" key="5">
    <source>
        <dbReference type="ARBA" id="ARBA00022989"/>
    </source>
</evidence>
<feature type="transmembrane region" description="Helical" evidence="7">
    <location>
        <begin position="73"/>
        <end position="95"/>
    </location>
</feature>
<keyword evidence="3" id="KW-1003">Cell membrane</keyword>
<dbReference type="Gene3D" id="1.20.1640.10">
    <property type="entry name" value="Multidrug efflux transporter AcrB transmembrane domain"/>
    <property type="match status" value="2"/>
</dbReference>
<dbReference type="AlphaFoldDB" id="A0A3N0GNU7"/>
<keyword evidence="5 7" id="KW-1133">Transmembrane helix</keyword>
<sequence length="791" mass="82884">MGTLLVILRTCEHSRWCQRPRPCRFPGSPRLVEAAPRVEQLAPREPNARLRLCQGVALMLVRLSDLCYRHRRWVLGLWVVALLGSVALAGAFGGAAKQDYLQHGSESKAAADALGGSFPVRSGDTLQVVVHSDGGISAPGVRARAEKVYADLAGADHVVGVLSPYTPQGAGQVSADGTTAYAQVALDRTHSEFTVQEAKDLVLPVLAAGDRSLQIEVGGDVAKLSQSAPLGTEGIGLLAAAIILLLVFGSAVAMGLPLITALFGLGSALMLGQLLMRVVDVPDWAPPTAAMVGLGVGIDYALLIVTRFRGGLAEGLEPRIASLNAIATAGRSVVVAGSVVIISILGIMLVGQRALNGFAFTVSLAVLITMAAALTLLPAMLGFAGRNIERLHVPRMGKRATEYGSSRWYRWSRFIQRRALVAAGGSLVVLLALAAPFLGIRFGFPDAQNDPAGYTTHRAFGLLAAGFGPGFSAPLLVTVQGGSGDDLVGAASVLRDRLAEVEGVTQVSPVSFNERGDTGVIDLVASTAPQAQVTENLVDTLRDTAVPRAIAGTNLRVHVGGATAVNLDITRGVADRMPLFLAGILLAAFLLLMLVFRSVVVPLKAVIMNLLASAAAFGILTLAVSGGRIGDLVGIPERTPVPILIPIGIFAILFGLSMDYEVFLISRIKEEYDKTGDNAVAVADGLAKSARVITAGAAVMVTVFLSFVLGQDVFGKMFGIGLAAAVLVDATIVRMVLVPATMELLGDRNWWLPGWLDGLLPQVRAEGHDLSTDELDSLYHVDLEPVPVATP</sequence>
<evidence type="ECO:0000313" key="10">
    <source>
        <dbReference type="Proteomes" id="UP000279994"/>
    </source>
</evidence>
<dbReference type="InterPro" id="IPR004869">
    <property type="entry name" value="MMPL_dom"/>
</dbReference>
<feature type="transmembrane region" description="Helical" evidence="7">
    <location>
        <begin position="459"/>
        <end position="477"/>
    </location>
</feature>
<accession>A0A3N0GNU7</accession>
<feature type="transmembrane region" description="Helical" evidence="7">
    <location>
        <begin position="606"/>
        <end position="627"/>
    </location>
</feature>
<feature type="domain" description="Membrane transport protein MMPL" evidence="8">
    <location>
        <begin position="533"/>
        <end position="751"/>
    </location>
</feature>
<comment type="similarity">
    <text evidence="2">Belongs to the resistance-nodulation-cell division (RND) (TC 2.A.6) family. MmpL subfamily.</text>
</comment>
<evidence type="ECO:0000256" key="6">
    <source>
        <dbReference type="ARBA" id="ARBA00023136"/>
    </source>
</evidence>
<evidence type="ECO:0000256" key="2">
    <source>
        <dbReference type="ARBA" id="ARBA00010157"/>
    </source>
</evidence>
<comment type="caution">
    <text evidence="9">The sequence shown here is derived from an EMBL/GenBank/DDBJ whole genome shotgun (WGS) entry which is preliminary data.</text>
</comment>
<feature type="transmembrane region" description="Helical" evidence="7">
    <location>
        <begin position="639"/>
        <end position="658"/>
    </location>
</feature>
<dbReference type="GO" id="GO:0005886">
    <property type="term" value="C:plasma membrane"/>
    <property type="evidence" value="ECO:0007669"/>
    <property type="project" value="UniProtKB-SubCell"/>
</dbReference>
<name>A0A3N0GNU7_9ACTN</name>
<evidence type="ECO:0000256" key="4">
    <source>
        <dbReference type="ARBA" id="ARBA00022692"/>
    </source>
</evidence>